<dbReference type="Proteomes" id="UP000002009">
    <property type="component" value="Chromosome 1"/>
</dbReference>
<dbReference type="GO" id="GO:0046872">
    <property type="term" value="F:metal ion binding"/>
    <property type="evidence" value="ECO:0007669"/>
    <property type="project" value="UniProtKB-KW"/>
</dbReference>
<dbReference type="GeneID" id="8250458"/>
<keyword evidence="3" id="KW-0408">Iron</keyword>
<dbReference type="InterPro" id="IPR036249">
    <property type="entry name" value="Thioredoxin-like_sf"/>
</dbReference>
<evidence type="ECO:0000256" key="1">
    <source>
        <dbReference type="ARBA" id="ARBA00008983"/>
    </source>
</evidence>
<evidence type="ECO:0000313" key="6">
    <source>
        <dbReference type="EMBL" id="ACO68394.1"/>
    </source>
</evidence>
<proteinExistence type="inferred from homology"/>
<dbReference type="AlphaFoldDB" id="C1FDI3"/>
<dbReference type="InterPro" id="IPR033658">
    <property type="entry name" value="GRX_PICOT-like"/>
</dbReference>
<sequence length="215" mass="24179">IPSGPGVYAVYDANKDLQYIGLSWKVIASINLHMHELPQLCDSVRYAAVPTPSKAALQNAWKQWMSEHINENAGNLPPGNAQGNSLWAERKLSPVKDSFVLTDGVAECVNDDEIIKLCRKLVSSSRIVVFIKGSRSNPECGFSHRVCMIMDELRVEYETVDTLDEVHNHNLRNVLKRFSDWPTIPQVYFNGVFLGGHDIIEEMHNSGELKSILME</sequence>
<dbReference type="InterPro" id="IPR004480">
    <property type="entry name" value="Monothiol_GRX-rel"/>
</dbReference>
<evidence type="ECO:0000259" key="5">
    <source>
        <dbReference type="Pfam" id="PF00462"/>
    </source>
</evidence>
<protein>
    <submittedName>
        <fullName evidence="6">Glutaredoxin-related protein</fullName>
    </submittedName>
</protein>
<name>C1FDI3_MICCC</name>
<dbReference type="OrthoDB" id="415696at2759"/>
<dbReference type="InterPro" id="IPR002109">
    <property type="entry name" value="Glutaredoxin"/>
</dbReference>
<comment type="similarity">
    <text evidence="1">Belongs to the glutaredoxin family. CGFS subfamily.</text>
</comment>
<accession>C1FDI3</accession>
<dbReference type="EMBL" id="CP001574">
    <property type="protein sequence ID" value="ACO68394.1"/>
    <property type="molecule type" value="Genomic_DNA"/>
</dbReference>
<dbReference type="GO" id="GO:0051536">
    <property type="term" value="F:iron-sulfur cluster binding"/>
    <property type="evidence" value="ECO:0007669"/>
    <property type="project" value="UniProtKB-KW"/>
</dbReference>
<keyword evidence="7" id="KW-1185">Reference proteome</keyword>
<dbReference type="Pfam" id="PF00462">
    <property type="entry name" value="Glutaredoxin"/>
    <property type="match status" value="1"/>
</dbReference>
<dbReference type="FunCoup" id="C1FDI3">
    <property type="interactions" value="402"/>
</dbReference>
<dbReference type="KEGG" id="mis:MICPUN_77911"/>
<organism evidence="6 7">
    <name type="scientific">Micromonas commoda (strain RCC299 / NOUM17 / CCMP2709)</name>
    <name type="common">Picoplanktonic green alga</name>
    <dbReference type="NCBI Taxonomy" id="296587"/>
    <lineage>
        <taxon>Eukaryota</taxon>
        <taxon>Viridiplantae</taxon>
        <taxon>Chlorophyta</taxon>
        <taxon>Mamiellophyceae</taxon>
        <taxon>Mamiellales</taxon>
        <taxon>Mamiellaceae</taxon>
        <taxon>Micromonas</taxon>
    </lineage>
</organism>
<dbReference type="OMA" id="RNAPQCG"/>
<dbReference type="InParanoid" id="C1FDI3"/>
<dbReference type="PROSITE" id="PS51354">
    <property type="entry name" value="GLUTAREDOXIN_2"/>
    <property type="match status" value="1"/>
</dbReference>
<dbReference type="PANTHER" id="PTHR10293">
    <property type="entry name" value="GLUTAREDOXIN FAMILY MEMBER"/>
    <property type="match status" value="1"/>
</dbReference>
<dbReference type="GO" id="GO:0005759">
    <property type="term" value="C:mitochondrial matrix"/>
    <property type="evidence" value="ECO:0007669"/>
    <property type="project" value="TreeGrafter"/>
</dbReference>
<feature type="non-terminal residue" evidence="6">
    <location>
        <position position="1"/>
    </location>
</feature>
<keyword evidence="2" id="KW-0479">Metal-binding</keyword>
<dbReference type="STRING" id="296587.C1FDI3"/>
<dbReference type="PANTHER" id="PTHR10293:SF45">
    <property type="entry name" value="BIFUNCTIONAL MONOTHIOL GLUTAREDOXIN-S16, CHLOROPLASTIC"/>
    <property type="match status" value="1"/>
</dbReference>
<gene>
    <name evidence="6" type="ORF">MICPUN_77911</name>
</gene>
<evidence type="ECO:0000256" key="2">
    <source>
        <dbReference type="ARBA" id="ARBA00022723"/>
    </source>
</evidence>
<dbReference type="RefSeq" id="XP_002507136.1">
    <property type="nucleotide sequence ID" value="XM_002507090.1"/>
</dbReference>
<evidence type="ECO:0000256" key="4">
    <source>
        <dbReference type="ARBA" id="ARBA00023014"/>
    </source>
</evidence>
<dbReference type="CDD" id="cd03028">
    <property type="entry name" value="GRX_PICOT_like"/>
    <property type="match status" value="1"/>
</dbReference>
<dbReference type="SUPFAM" id="SSF52833">
    <property type="entry name" value="Thioredoxin-like"/>
    <property type="match status" value="1"/>
</dbReference>
<keyword evidence="4" id="KW-0411">Iron-sulfur</keyword>
<evidence type="ECO:0000256" key="3">
    <source>
        <dbReference type="ARBA" id="ARBA00023004"/>
    </source>
</evidence>
<evidence type="ECO:0000313" key="7">
    <source>
        <dbReference type="Proteomes" id="UP000002009"/>
    </source>
</evidence>
<dbReference type="Gene3D" id="3.40.30.10">
    <property type="entry name" value="Glutaredoxin"/>
    <property type="match status" value="1"/>
</dbReference>
<dbReference type="eggNOG" id="KOG0911">
    <property type="taxonomic scope" value="Eukaryota"/>
</dbReference>
<feature type="domain" description="Glutaredoxin" evidence="5">
    <location>
        <begin position="127"/>
        <end position="193"/>
    </location>
</feature>
<reference evidence="6 7" key="1">
    <citation type="journal article" date="2009" name="Science">
        <title>Green evolution and dynamic adaptations revealed by genomes of the marine picoeukaryotes Micromonas.</title>
        <authorList>
            <person name="Worden A.Z."/>
            <person name="Lee J.H."/>
            <person name="Mock T."/>
            <person name="Rouze P."/>
            <person name="Simmons M.P."/>
            <person name="Aerts A.L."/>
            <person name="Allen A.E."/>
            <person name="Cuvelier M.L."/>
            <person name="Derelle E."/>
            <person name="Everett M.V."/>
            <person name="Foulon E."/>
            <person name="Grimwood J."/>
            <person name="Gundlach H."/>
            <person name="Henrissat B."/>
            <person name="Napoli C."/>
            <person name="McDonald S.M."/>
            <person name="Parker M.S."/>
            <person name="Rombauts S."/>
            <person name="Salamov A."/>
            <person name="Von Dassow P."/>
            <person name="Badger J.H."/>
            <person name="Coutinho P.M."/>
            <person name="Demir E."/>
            <person name="Dubchak I."/>
            <person name="Gentemann C."/>
            <person name="Eikrem W."/>
            <person name="Gready J.E."/>
            <person name="John U."/>
            <person name="Lanier W."/>
            <person name="Lindquist E.A."/>
            <person name="Lucas S."/>
            <person name="Mayer K.F."/>
            <person name="Moreau H."/>
            <person name="Not F."/>
            <person name="Otillar R."/>
            <person name="Panaud O."/>
            <person name="Pangilinan J."/>
            <person name="Paulsen I."/>
            <person name="Piegu B."/>
            <person name="Poliakov A."/>
            <person name="Robbens S."/>
            <person name="Schmutz J."/>
            <person name="Toulza E."/>
            <person name="Wyss T."/>
            <person name="Zelensky A."/>
            <person name="Zhou K."/>
            <person name="Armbrust E.V."/>
            <person name="Bhattacharya D."/>
            <person name="Goodenough U.W."/>
            <person name="Van de Peer Y."/>
            <person name="Grigoriev I.V."/>
        </authorList>
    </citation>
    <scope>NUCLEOTIDE SEQUENCE [LARGE SCALE GENOMIC DNA]</scope>
    <source>
        <strain evidence="7">RCC299 / NOUM17</strain>
    </source>
</reference>